<evidence type="ECO:0000313" key="3">
    <source>
        <dbReference type="Proteomes" id="UP001165378"/>
    </source>
</evidence>
<keyword evidence="1" id="KW-1133">Transmembrane helix</keyword>
<accession>A0AA41Q261</accession>
<keyword evidence="1" id="KW-0472">Membrane</keyword>
<keyword evidence="1" id="KW-0812">Transmembrane</keyword>
<proteinExistence type="predicted"/>
<organism evidence="2 3">
    <name type="scientific">Yinghuangia soli</name>
    <dbReference type="NCBI Taxonomy" id="2908204"/>
    <lineage>
        <taxon>Bacteria</taxon>
        <taxon>Bacillati</taxon>
        <taxon>Actinomycetota</taxon>
        <taxon>Actinomycetes</taxon>
        <taxon>Kitasatosporales</taxon>
        <taxon>Streptomycetaceae</taxon>
        <taxon>Yinghuangia</taxon>
    </lineage>
</organism>
<name>A0AA41Q261_9ACTN</name>
<sequence>MPSDQEQVALAARGNTAKLDSTELRLEYWHETVRIPLSRIASVTRTRWRTLRVTTHKGATFPVPTPSREAAESFLMLIQARMADAPEPDPDRPDDEPDALAMSFLRRSTYLSIALVGAALLVGLLTDSTMGIFALLITSWTVPLAGLLLDMVWEEFDGFVKHWGWRRTTATIVESSGRDPNVTYMSRGGVVQRVYVGYIPDDGDTPRTTGDTFRLKYNPGNPSDWYVPDRIDNVLHGMFWVVALLAAGLGCAVGVIMSMLSGTG</sequence>
<dbReference type="EMBL" id="JAKFHA010000013">
    <property type="protein sequence ID" value="MCF2529822.1"/>
    <property type="molecule type" value="Genomic_DNA"/>
</dbReference>
<protein>
    <submittedName>
        <fullName evidence="2">DUF3592 domain-containing protein</fullName>
    </submittedName>
</protein>
<evidence type="ECO:0000256" key="1">
    <source>
        <dbReference type="SAM" id="Phobius"/>
    </source>
</evidence>
<feature type="transmembrane region" description="Helical" evidence="1">
    <location>
        <begin position="109"/>
        <end position="126"/>
    </location>
</feature>
<dbReference type="AlphaFoldDB" id="A0AA41Q261"/>
<reference evidence="2" key="1">
    <citation type="submission" date="2022-01" db="EMBL/GenBank/DDBJ databases">
        <title>Genome-Based Taxonomic Classification of the Phylum Actinobacteria.</title>
        <authorList>
            <person name="Gao Y."/>
        </authorList>
    </citation>
    <scope>NUCLEOTIDE SEQUENCE</scope>
    <source>
        <strain evidence="2">KLBMP 8922</strain>
    </source>
</reference>
<dbReference type="RefSeq" id="WP_235054424.1">
    <property type="nucleotide sequence ID" value="NZ_JAKFHA010000013.1"/>
</dbReference>
<feature type="transmembrane region" description="Helical" evidence="1">
    <location>
        <begin position="132"/>
        <end position="153"/>
    </location>
</feature>
<feature type="transmembrane region" description="Helical" evidence="1">
    <location>
        <begin position="238"/>
        <end position="260"/>
    </location>
</feature>
<evidence type="ECO:0000313" key="2">
    <source>
        <dbReference type="EMBL" id="MCF2529822.1"/>
    </source>
</evidence>
<comment type="caution">
    <text evidence="2">The sequence shown here is derived from an EMBL/GenBank/DDBJ whole genome shotgun (WGS) entry which is preliminary data.</text>
</comment>
<dbReference type="Proteomes" id="UP001165378">
    <property type="component" value="Unassembled WGS sequence"/>
</dbReference>
<gene>
    <name evidence="2" type="ORF">LZ495_21725</name>
</gene>
<keyword evidence="3" id="KW-1185">Reference proteome</keyword>